<evidence type="ECO:0000313" key="3">
    <source>
        <dbReference type="Proteomes" id="UP000240419"/>
    </source>
</evidence>
<evidence type="ECO:0000256" key="1">
    <source>
        <dbReference type="SAM" id="MobiDB-lite"/>
    </source>
</evidence>
<dbReference type="OrthoDB" id="2439488at2"/>
<feature type="compositionally biased region" description="Low complexity" evidence="1">
    <location>
        <begin position="1"/>
        <end position="18"/>
    </location>
</feature>
<sequence length="82" mass="9202">MSSYPFQPQAQPASSSPSMNSFIDPYLYQTLQSVIRREVAIQTTQGNLRGIVVDVLPDHVVVQTGGSTFFVRIQQIVWVMPF</sequence>
<dbReference type="AlphaFoldDB" id="A0A2P7VKA9"/>
<dbReference type="Proteomes" id="UP000240419">
    <property type="component" value="Unassembled WGS sequence"/>
</dbReference>
<dbReference type="InterPro" id="IPR020139">
    <property type="entry name" value="DUF2642"/>
</dbReference>
<keyword evidence="3" id="KW-1185">Reference proteome</keyword>
<proteinExistence type="predicted"/>
<comment type="caution">
    <text evidence="2">The sequence shown here is derived from an EMBL/GenBank/DDBJ whole genome shotgun (WGS) entry which is preliminary data.</text>
</comment>
<feature type="region of interest" description="Disordered" evidence="1">
    <location>
        <begin position="1"/>
        <end position="21"/>
    </location>
</feature>
<accession>A0A2P7VKA9</accession>
<evidence type="ECO:0000313" key="2">
    <source>
        <dbReference type="EMBL" id="PSJ99663.1"/>
    </source>
</evidence>
<dbReference type="Pfam" id="PF10842">
    <property type="entry name" value="DUF2642"/>
    <property type="match status" value="1"/>
</dbReference>
<gene>
    <name evidence="2" type="ORF">C7R93_03050</name>
</gene>
<protein>
    <recommendedName>
        <fullName evidence="4">DUF2642 domain-containing protein</fullName>
    </recommendedName>
</protein>
<organism evidence="2 3">
    <name type="scientific">Brevibacillus fortis</name>
    <dbReference type="NCBI Taxonomy" id="2126352"/>
    <lineage>
        <taxon>Bacteria</taxon>
        <taxon>Bacillati</taxon>
        <taxon>Bacillota</taxon>
        <taxon>Bacilli</taxon>
        <taxon>Bacillales</taxon>
        <taxon>Paenibacillaceae</taxon>
        <taxon>Brevibacillus</taxon>
    </lineage>
</organism>
<dbReference type="RefSeq" id="WP_106837409.1">
    <property type="nucleotide sequence ID" value="NZ_JARMEZ010000014.1"/>
</dbReference>
<dbReference type="EMBL" id="PXZM01000003">
    <property type="protein sequence ID" value="PSJ99663.1"/>
    <property type="molecule type" value="Genomic_DNA"/>
</dbReference>
<reference evidence="2 3" key="1">
    <citation type="submission" date="2018-03" db="EMBL/GenBank/DDBJ databases">
        <title>Brevisbacillus phylogenomics.</title>
        <authorList>
            <person name="Dunlap C."/>
        </authorList>
    </citation>
    <scope>NUCLEOTIDE SEQUENCE [LARGE SCALE GENOMIC DNA]</scope>
    <source>
        <strain evidence="2 3">NRRL NRS-1210</strain>
    </source>
</reference>
<name>A0A2P7VKA9_9BACL</name>
<evidence type="ECO:0008006" key="4">
    <source>
        <dbReference type="Google" id="ProtNLM"/>
    </source>
</evidence>